<dbReference type="Pfam" id="PF03120">
    <property type="entry name" value="OB_DNA_ligase"/>
    <property type="match status" value="1"/>
</dbReference>
<keyword evidence="4 12" id="KW-0479">Metal-binding</keyword>
<dbReference type="RefSeq" id="WP_132282738.1">
    <property type="nucleotide sequence ID" value="NZ_SMGQ01000013.1"/>
</dbReference>
<dbReference type="InterPro" id="IPR041663">
    <property type="entry name" value="DisA/LigA_HHH"/>
</dbReference>
<keyword evidence="5 12" id="KW-0227">DNA damage</keyword>
<dbReference type="HAMAP" id="MF_01588">
    <property type="entry name" value="DNA_ligase_A"/>
    <property type="match status" value="1"/>
</dbReference>
<feature type="active site" description="N6-AMP-lysine intermediate" evidence="12">
    <location>
        <position position="105"/>
    </location>
</feature>
<dbReference type="Pfam" id="PF00533">
    <property type="entry name" value="BRCT"/>
    <property type="match status" value="1"/>
</dbReference>
<dbReference type="SUPFAM" id="SSF52113">
    <property type="entry name" value="BRCT domain"/>
    <property type="match status" value="1"/>
</dbReference>
<keyword evidence="7 12" id="KW-0460">Magnesium</keyword>
<dbReference type="Gene3D" id="1.10.150.20">
    <property type="entry name" value="5' to 3' exonuclease, C-terminal subdomain"/>
    <property type="match status" value="2"/>
</dbReference>
<dbReference type="Pfam" id="PF01653">
    <property type="entry name" value="DNA_ligase_aden"/>
    <property type="match status" value="1"/>
</dbReference>
<dbReference type="PIRSF" id="PIRSF001604">
    <property type="entry name" value="LigA"/>
    <property type="match status" value="1"/>
</dbReference>
<reference evidence="14 15" key="1">
    <citation type="submission" date="2019-03" db="EMBL/GenBank/DDBJ databases">
        <title>Genomic Encyclopedia of Type Strains, Phase IV (KMG-IV): sequencing the most valuable type-strain genomes for metagenomic binning, comparative biology and taxonomic classification.</title>
        <authorList>
            <person name="Goeker M."/>
        </authorList>
    </citation>
    <scope>NUCLEOTIDE SEQUENCE [LARGE SCALE GENOMIC DNA]</scope>
    <source>
        <strain evidence="14 15">DSM 24176</strain>
    </source>
</reference>
<comment type="caution">
    <text evidence="14">The sequence shown here is derived from an EMBL/GenBank/DDBJ whole genome shotgun (WGS) entry which is preliminary data.</text>
</comment>
<keyword evidence="10 12" id="KW-0464">Manganese</keyword>
<dbReference type="FunFam" id="1.10.150.20:FF:000007">
    <property type="entry name" value="DNA ligase"/>
    <property type="match status" value="1"/>
</dbReference>
<feature type="binding site" evidence="12">
    <location>
        <position position="386"/>
    </location>
    <ligand>
        <name>Zn(2+)</name>
        <dbReference type="ChEBI" id="CHEBI:29105"/>
    </ligand>
</feature>
<dbReference type="NCBIfam" id="NF005932">
    <property type="entry name" value="PRK07956.1"/>
    <property type="match status" value="1"/>
</dbReference>
<accession>A0A4R1MK28</accession>
<name>A0A4R1MK28_9FIRM</name>
<dbReference type="InterPro" id="IPR010994">
    <property type="entry name" value="RuvA_2-like"/>
</dbReference>
<comment type="cofactor">
    <cofactor evidence="12">
        <name>Mg(2+)</name>
        <dbReference type="ChEBI" id="CHEBI:18420"/>
    </cofactor>
    <cofactor evidence="12">
        <name>Mn(2+)</name>
        <dbReference type="ChEBI" id="CHEBI:29035"/>
    </cofactor>
</comment>
<evidence type="ECO:0000256" key="12">
    <source>
        <dbReference type="HAMAP-Rule" id="MF_01588"/>
    </source>
</evidence>
<feature type="binding site" evidence="12">
    <location>
        <position position="297"/>
    </location>
    <ligand>
        <name>NAD(+)</name>
        <dbReference type="ChEBI" id="CHEBI:57540"/>
    </ligand>
</feature>
<dbReference type="Gene3D" id="1.10.287.610">
    <property type="entry name" value="Helix hairpin bin"/>
    <property type="match status" value="1"/>
</dbReference>
<evidence type="ECO:0000259" key="13">
    <source>
        <dbReference type="PROSITE" id="PS50172"/>
    </source>
</evidence>
<keyword evidence="8 12" id="KW-0520">NAD</keyword>
<dbReference type="Pfam" id="PF14520">
    <property type="entry name" value="HHH_5"/>
    <property type="match status" value="1"/>
</dbReference>
<dbReference type="SMART" id="SM00292">
    <property type="entry name" value="BRCT"/>
    <property type="match status" value="1"/>
</dbReference>
<evidence type="ECO:0000256" key="1">
    <source>
        <dbReference type="ARBA" id="ARBA00004067"/>
    </source>
</evidence>
<dbReference type="Gene3D" id="3.40.50.10190">
    <property type="entry name" value="BRCT domain"/>
    <property type="match status" value="1"/>
</dbReference>
<evidence type="ECO:0000256" key="5">
    <source>
        <dbReference type="ARBA" id="ARBA00022763"/>
    </source>
</evidence>
<dbReference type="EC" id="6.5.1.2" evidence="12"/>
<organism evidence="14 15">
    <name type="scientific">Natranaerovirga hydrolytica</name>
    <dbReference type="NCBI Taxonomy" id="680378"/>
    <lineage>
        <taxon>Bacteria</taxon>
        <taxon>Bacillati</taxon>
        <taxon>Bacillota</taxon>
        <taxon>Clostridia</taxon>
        <taxon>Lachnospirales</taxon>
        <taxon>Natranaerovirgaceae</taxon>
        <taxon>Natranaerovirga</taxon>
    </lineage>
</organism>
<dbReference type="InterPro" id="IPR036420">
    <property type="entry name" value="BRCT_dom_sf"/>
</dbReference>
<keyword evidence="3 12" id="KW-0235">DNA replication</keyword>
<evidence type="ECO:0000256" key="3">
    <source>
        <dbReference type="ARBA" id="ARBA00022705"/>
    </source>
</evidence>
<dbReference type="Proteomes" id="UP000294545">
    <property type="component" value="Unassembled WGS sequence"/>
</dbReference>
<dbReference type="Pfam" id="PF12826">
    <property type="entry name" value="HHH_2"/>
    <property type="match status" value="1"/>
</dbReference>
<dbReference type="GO" id="GO:0006260">
    <property type="term" value="P:DNA replication"/>
    <property type="evidence" value="ECO:0007669"/>
    <property type="project" value="UniProtKB-KW"/>
</dbReference>
<feature type="binding site" evidence="12">
    <location>
        <position position="411"/>
    </location>
    <ligand>
        <name>Zn(2+)</name>
        <dbReference type="ChEBI" id="CHEBI:29105"/>
    </ligand>
</feature>
<keyword evidence="2 12" id="KW-0436">Ligase</keyword>
<dbReference type="EMBL" id="SMGQ01000013">
    <property type="protein sequence ID" value="TCK92887.1"/>
    <property type="molecule type" value="Genomic_DNA"/>
</dbReference>
<dbReference type="GO" id="GO:0046872">
    <property type="term" value="F:metal ion binding"/>
    <property type="evidence" value="ECO:0007669"/>
    <property type="project" value="UniProtKB-KW"/>
</dbReference>
<dbReference type="PROSITE" id="PS50172">
    <property type="entry name" value="BRCT"/>
    <property type="match status" value="1"/>
</dbReference>
<keyword evidence="15" id="KW-1185">Reference proteome</keyword>
<keyword evidence="6 12" id="KW-0862">Zinc</keyword>
<dbReference type="CDD" id="cd17748">
    <property type="entry name" value="BRCT_DNA_ligase_like"/>
    <property type="match status" value="1"/>
</dbReference>
<dbReference type="GO" id="GO:0006281">
    <property type="term" value="P:DNA repair"/>
    <property type="evidence" value="ECO:0007669"/>
    <property type="project" value="UniProtKB-KW"/>
</dbReference>
<proteinExistence type="inferred from homology"/>
<dbReference type="SMART" id="SM00278">
    <property type="entry name" value="HhH1"/>
    <property type="match status" value="3"/>
</dbReference>
<dbReference type="InterPro" id="IPR013839">
    <property type="entry name" value="DNAligase_adenylation"/>
</dbReference>
<dbReference type="SUPFAM" id="SSF47781">
    <property type="entry name" value="RuvA domain 2-like"/>
    <property type="match status" value="1"/>
</dbReference>
<dbReference type="Gene3D" id="2.40.50.140">
    <property type="entry name" value="Nucleic acid-binding proteins"/>
    <property type="match status" value="1"/>
</dbReference>
<comment type="catalytic activity">
    <reaction evidence="11 12">
        <text>NAD(+) + (deoxyribonucleotide)n-3'-hydroxyl + 5'-phospho-(deoxyribonucleotide)m = (deoxyribonucleotide)n+m + AMP + beta-nicotinamide D-nucleotide.</text>
        <dbReference type="EC" id="6.5.1.2"/>
    </reaction>
</comment>
<evidence type="ECO:0000256" key="9">
    <source>
        <dbReference type="ARBA" id="ARBA00023204"/>
    </source>
</evidence>
<sequence length="654" mass="73989">MSQKPIERMKELIEQLNKANKAYYQENTEIMSNLEYDALYDELLRIEKEIGTTFSNSPTQKVGYELLSALPKEAHSYPMLSLDKTKDIGKLQEWLGDQKGLLSWKLDGLTIVLTYREGELYKAVTRGNGEIGEVVTNNAKVFKNLPIKIEYKKELVIRGEAVIKYKDFEYINDNMVNGEKYKNPRNLCSGSVRQLNNEITANRNVNLFVFQVVQAEDMDFKDSKENQLEWIQSLGFECVDYTSVTKDNIEETVHHFEENIIKNDFGSDGLVLTFDSINDSQNLGATSKFPRHSIAFKWADDIKETTLKEIKWNTSRTGLINPIAVFEPVELEGTTVSRASVHNVSILEALELGVGDTIEVYKANMIIPQIASNVTRSGLKDIPTECPVCEGETEIKRIKDVKVLYCTNEACGAKKIKELSHFVSRNAMNIEGLSEATLEKFIQKGFVNTYADIFRLSRYEKDIKEMEGFGEKSYNRLIKSIEKSRTVAPANFIYALGIANVGLSNAKLLCKHFNNDIEKLKKASVEELISIQGFGDILAQSIVQYFEDFKKKEALDEVLTYIELDMPKDLEQEALKDLTFVITGSLSTYENRDALKEKIEVLGGKVTGSVSKNTSYLINNDKDSTSSKNKKAKSLEIPIISEEEFNALMNGNVE</sequence>
<protein>
    <recommendedName>
        <fullName evidence="12">DNA ligase</fullName>
        <ecNumber evidence="12">6.5.1.2</ecNumber>
    </recommendedName>
    <alternativeName>
        <fullName evidence="12">Polydeoxyribonucleotide synthase [NAD(+)]</fullName>
    </alternativeName>
</protein>
<comment type="caution">
    <text evidence="12">Lacks conserved residue(s) required for the propagation of feature annotation.</text>
</comment>
<keyword evidence="9 12" id="KW-0234">DNA repair</keyword>
<gene>
    <name evidence="12" type="primary">ligA</name>
    <name evidence="14" type="ORF">EDC19_2043</name>
</gene>
<evidence type="ECO:0000256" key="7">
    <source>
        <dbReference type="ARBA" id="ARBA00022842"/>
    </source>
</evidence>
<dbReference type="InterPro" id="IPR001357">
    <property type="entry name" value="BRCT_dom"/>
</dbReference>
<dbReference type="InterPro" id="IPR001679">
    <property type="entry name" value="DNA_ligase"/>
</dbReference>
<dbReference type="InterPro" id="IPR004150">
    <property type="entry name" value="NAD_DNA_ligase_OB"/>
</dbReference>
<dbReference type="InterPro" id="IPR012340">
    <property type="entry name" value="NA-bd_OB-fold"/>
</dbReference>
<dbReference type="InterPro" id="IPR013840">
    <property type="entry name" value="DNAligase_N"/>
</dbReference>
<dbReference type="NCBIfam" id="TIGR00575">
    <property type="entry name" value="dnlj"/>
    <property type="match status" value="1"/>
</dbReference>
<evidence type="ECO:0000256" key="2">
    <source>
        <dbReference type="ARBA" id="ARBA00022598"/>
    </source>
</evidence>
<feature type="binding site" evidence="12">
    <location>
        <position position="406"/>
    </location>
    <ligand>
        <name>Zn(2+)</name>
        <dbReference type="ChEBI" id="CHEBI:29105"/>
    </ligand>
</feature>
<evidence type="ECO:0000256" key="8">
    <source>
        <dbReference type="ARBA" id="ARBA00023027"/>
    </source>
</evidence>
<evidence type="ECO:0000256" key="6">
    <source>
        <dbReference type="ARBA" id="ARBA00022833"/>
    </source>
</evidence>
<feature type="binding site" evidence="12">
    <location>
        <begin position="81"/>
        <end position="82"/>
    </location>
    <ligand>
        <name>NAD(+)</name>
        <dbReference type="ChEBI" id="CHEBI:57540"/>
    </ligand>
</feature>
<dbReference type="SUPFAM" id="SSF56091">
    <property type="entry name" value="DNA ligase/mRNA capping enzyme, catalytic domain"/>
    <property type="match status" value="1"/>
</dbReference>
<evidence type="ECO:0000256" key="4">
    <source>
        <dbReference type="ARBA" id="ARBA00022723"/>
    </source>
</evidence>
<dbReference type="OrthoDB" id="9759736at2"/>
<feature type="binding site" evidence="12">
    <location>
        <position position="126"/>
    </location>
    <ligand>
        <name>NAD(+)</name>
        <dbReference type="ChEBI" id="CHEBI:57540"/>
    </ligand>
</feature>
<evidence type="ECO:0000313" key="14">
    <source>
        <dbReference type="EMBL" id="TCK92887.1"/>
    </source>
</evidence>
<dbReference type="AlphaFoldDB" id="A0A4R1MK28"/>
<evidence type="ECO:0000256" key="10">
    <source>
        <dbReference type="ARBA" id="ARBA00023211"/>
    </source>
</evidence>
<feature type="domain" description="BRCT" evidence="13">
    <location>
        <begin position="570"/>
        <end position="643"/>
    </location>
</feature>
<feature type="binding site" evidence="12">
    <location>
        <position position="389"/>
    </location>
    <ligand>
        <name>Zn(2+)</name>
        <dbReference type="ChEBI" id="CHEBI:29105"/>
    </ligand>
</feature>
<comment type="function">
    <text evidence="1 12">DNA ligase that catalyzes the formation of phosphodiester linkages between 5'-phosphoryl and 3'-hydroxyl groups in double-stranded DNA using NAD as a coenzyme and as the energy source for the reaction. It is essential for DNA replication and repair of damaged DNA.</text>
</comment>
<feature type="binding site" evidence="12">
    <location>
        <position position="160"/>
    </location>
    <ligand>
        <name>NAD(+)</name>
        <dbReference type="ChEBI" id="CHEBI:57540"/>
    </ligand>
</feature>
<comment type="similarity">
    <text evidence="12">Belongs to the NAD-dependent DNA ligase family. LigA subfamily.</text>
</comment>
<dbReference type="GO" id="GO:0003677">
    <property type="term" value="F:DNA binding"/>
    <property type="evidence" value="ECO:0007669"/>
    <property type="project" value="InterPro"/>
</dbReference>
<dbReference type="SUPFAM" id="SSF50249">
    <property type="entry name" value="Nucleic acid-binding proteins"/>
    <property type="match status" value="1"/>
</dbReference>
<dbReference type="SMART" id="SM00532">
    <property type="entry name" value="LIGANc"/>
    <property type="match status" value="1"/>
</dbReference>
<dbReference type="GO" id="GO:0003911">
    <property type="term" value="F:DNA ligase (NAD+) activity"/>
    <property type="evidence" value="ECO:0007669"/>
    <property type="project" value="UniProtKB-UniRule"/>
</dbReference>
<dbReference type="InterPro" id="IPR003583">
    <property type="entry name" value="Hlx-hairpin-Hlx_DNA-bd_motif"/>
</dbReference>
<dbReference type="Gene3D" id="3.30.470.30">
    <property type="entry name" value="DNA ligase/mRNA capping enzyme"/>
    <property type="match status" value="1"/>
</dbReference>
<evidence type="ECO:0000256" key="11">
    <source>
        <dbReference type="ARBA" id="ARBA00034005"/>
    </source>
</evidence>
<evidence type="ECO:0000313" key="15">
    <source>
        <dbReference type="Proteomes" id="UP000294545"/>
    </source>
</evidence>